<accession>A0A1H0Z5N8</accession>
<evidence type="ECO:0008006" key="3">
    <source>
        <dbReference type="Google" id="ProtNLM"/>
    </source>
</evidence>
<dbReference type="EMBL" id="FNKB01000001">
    <property type="protein sequence ID" value="SDQ22650.1"/>
    <property type="molecule type" value="Genomic_DNA"/>
</dbReference>
<organism evidence="1 2">
    <name type="scientific">Leucobacter chromiiresistens</name>
    <dbReference type="NCBI Taxonomy" id="1079994"/>
    <lineage>
        <taxon>Bacteria</taxon>
        <taxon>Bacillati</taxon>
        <taxon>Actinomycetota</taxon>
        <taxon>Actinomycetes</taxon>
        <taxon>Micrococcales</taxon>
        <taxon>Microbacteriaceae</taxon>
        <taxon>Leucobacter</taxon>
    </lineage>
</organism>
<dbReference type="STRING" id="1079994.SAMN04488565_1463"/>
<gene>
    <name evidence="1" type="ORF">SAMN04488565_1463</name>
</gene>
<dbReference type="AlphaFoldDB" id="A0A1H0Z5N8"/>
<protein>
    <recommendedName>
        <fullName evidence="3">Branched-chain amino acid aminotransferase</fullName>
    </recommendedName>
</protein>
<dbReference type="Proteomes" id="UP000182690">
    <property type="component" value="Unassembled WGS sequence"/>
</dbReference>
<proteinExistence type="predicted"/>
<dbReference type="InterPro" id="IPR007362">
    <property type="entry name" value="DUF429"/>
</dbReference>
<sequence>MLTAGVDLAAERTGTALAVVEWGDARAELQHLQLGVDDAQIVETMPRVAQLGIDCAFGWPDEFVSFVAAHAARDRDATPPDGGIAWRRTLAYRATDRDVRERTGRWPLSVSTDRLGLTAMRCAGLLARLEESGADVDRSGAGDVVEVYPGATLRHWGFATMGYRAHAERRERLLGEIGAAAPWFDVYAFRDLMVASADAFDAVIAALAARSSATGRSTPPPPELLDRARREGWIALPNVGLPELLAGR</sequence>
<name>A0A1H0Z5N8_9MICO</name>
<dbReference type="OrthoDB" id="4870479at2"/>
<dbReference type="Pfam" id="PF04250">
    <property type="entry name" value="DUF429"/>
    <property type="match status" value="1"/>
</dbReference>
<evidence type="ECO:0000313" key="1">
    <source>
        <dbReference type="EMBL" id="SDQ22650.1"/>
    </source>
</evidence>
<dbReference type="RefSeq" id="WP_010154716.1">
    <property type="nucleotide sequence ID" value="NZ_FNKB01000001.1"/>
</dbReference>
<dbReference type="eggNOG" id="COG2410">
    <property type="taxonomic scope" value="Bacteria"/>
</dbReference>
<reference evidence="1 2" key="1">
    <citation type="submission" date="2016-10" db="EMBL/GenBank/DDBJ databases">
        <authorList>
            <person name="de Groot N.N."/>
        </authorList>
    </citation>
    <scope>NUCLEOTIDE SEQUENCE [LARGE SCALE GENOMIC DNA]</scope>
    <source>
        <strain evidence="1 2">DSM 22788</strain>
    </source>
</reference>
<evidence type="ECO:0000313" key="2">
    <source>
        <dbReference type="Proteomes" id="UP000182690"/>
    </source>
</evidence>